<sequence>MRQLLPSVVFLITIMAVTACQEEKKEFLSGRIDPETFPTMMTRDVETLISDSGITRYRIISPLWLVFDEAKVPHWRFPDGLNLEKFDDLMRREATVRCDSATYFKLEELWRLDGNVRIANVAKEKFLTNQLFWDQQNHKIYSDSFIHIEKSDRIIEGYGFVSDEQMTNYTVNNVSGIFPVNDDGPMAGGGSQLRDSSATDTASVPVVRTPPQRTSEKPRPSAGASQNTNQLMAAPGSREPAEPQPKRPVTSLGR</sequence>
<dbReference type="PROSITE" id="PS51257">
    <property type="entry name" value="PROKAR_LIPOPROTEIN"/>
    <property type="match status" value="1"/>
</dbReference>
<feature type="region of interest" description="Disordered" evidence="1">
    <location>
        <begin position="182"/>
        <end position="254"/>
    </location>
</feature>
<comment type="caution">
    <text evidence="2">The sequence shown here is derived from an EMBL/GenBank/DDBJ whole genome shotgun (WGS) entry which is preliminary data.</text>
</comment>
<reference evidence="2" key="2">
    <citation type="submission" date="2021-09" db="EMBL/GenBank/DDBJ databases">
        <authorList>
            <person name="Gilroy R."/>
        </authorList>
    </citation>
    <scope>NUCLEOTIDE SEQUENCE</scope>
    <source>
        <strain evidence="2">4100</strain>
    </source>
</reference>
<name>A0A4Q0U967_9BACT</name>
<evidence type="ECO:0000256" key="1">
    <source>
        <dbReference type="SAM" id="MobiDB-lite"/>
    </source>
</evidence>
<dbReference type="InterPro" id="IPR010664">
    <property type="entry name" value="LipoPS_assembly_LptC-rel"/>
</dbReference>
<dbReference type="GO" id="GO:0015221">
    <property type="term" value="F:lipopolysaccharide transmembrane transporter activity"/>
    <property type="evidence" value="ECO:0007669"/>
    <property type="project" value="InterPro"/>
</dbReference>
<gene>
    <name evidence="2" type="primary">lptC</name>
    <name evidence="2" type="ORF">K8V47_09850</name>
</gene>
<dbReference type="NCBIfam" id="TIGR04409">
    <property type="entry name" value="LptC_YrbK"/>
    <property type="match status" value="1"/>
</dbReference>
<dbReference type="Gene3D" id="2.60.450.10">
    <property type="entry name" value="Lipopolysaccharide (LPS) transport protein A like domain"/>
    <property type="match status" value="1"/>
</dbReference>
<protein>
    <submittedName>
        <fullName evidence="2">LPS export ABC transporter periplasmic protein LptC</fullName>
    </submittedName>
</protein>
<dbReference type="EMBL" id="DYXT01000051">
    <property type="protein sequence ID" value="HJE40041.1"/>
    <property type="molecule type" value="Genomic_DNA"/>
</dbReference>
<dbReference type="GO" id="GO:0005886">
    <property type="term" value="C:plasma membrane"/>
    <property type="evidence" value="ECO:0007669"/>
    <property type="project" value="InterPro"/>
</dbReference>
<dbReference type="InterPro" id="IPR026265">
    <property type="entry name" value="LptC"/>
</dbReference>
<organism evidence="2 3">
    <name type="scientific">Candidatus Amulumruptor caecigallinarius</name>
    <dbReference type="NCBI Taxonomy" id="2109911"/>
    <lineage>
        <taxon>Bacteria</taxon>
        <taxon>Pseudomonadati</taxon>
        <taxon>Bacteroidota</taxon>
        <taxon>Bacteroidia</taxon>
        <taxon>Bacteroidales</taxon>
        <taxon>Muribaculaceae</taxon>
        <taxon>Candidatus Amulumruptor</taxon>
    </lineage>
</organism>
<dbReference type="Pfam" id="PF06835">
    <property type="entry name" value="LptC"/>
    <property type="match status" value="1"/>
</dbReference>
<evidence type="ECO:0000313" key="2">
    <source>
        <dbReference type="EMBL" id="HJE40041.1"/>
    </source>
</evidence>
<proteinExistence type="predicted"/>
<reference evidence="2" key="1">
    <citation type="journal article" date="2021" name="PeerJ">
        <title>Extensive microbial diversity within the chicken gut microbiome revealed by metagenomics and culture.</title>
        <authorList>
            <person name="Gilroy R."/>
            <person name="Ravi A."/>
            <person name="Getino M."/>
            <person name="Pursley I."/>
            <person name="Horton D.L."/>
            <person name="Alikhan N.F."/>
            <person name="Baker D."/>
            <person name="Gharbi K."/>
            <person name="Hall N."/>
            <person name="Watson M."/>
            <person name="Adriaenssens E.M."/>
            <person name="Foster-Nyarko E."/>
            <person name="Jarju S."/>
            <person name="Secka A."/>
            <person name="Antonio M."/>
            <person name="Oren A."/>
            <person name="Chaudhuri R.R."/>
            <person name="La Ragione R."/>
            <person name="Hildebrand F."/>
            <person name="Pallen M.J."/>
        </authorList>
    </citation>
    <scope>NUCLEOTIDE SEQUENCE</scope>
    <source>
        <strain evidence="2">4100</strain>
    </source>
</reference>
<evidence type="ECO:0000313" key="3">
    <source>
        <dbReference type="Proteomes" id="UP000711407"/>
    </source>
</evidence>
<accession>A0A4Q0U967</accession>
<feature type="compositionally biased region" description="Polar residues" evidence="1">
    <location>
        <begin position="193"/>
        <end position="202"/>
    </location>
</feature>
<dbReference type="AlphaFoldDB" id="A0A4Q0U967"/>
<dbReference type="Proteomes" id="UP000711407">
    <property type="component" value="Unassembled WGS sequence"/>
</dbReference>